<evidence type="ECO:0000259" key="2">
    <source>
        <dbReference type="Pfam" id="PF18989"/>
    </source>
</evidence>
<feature type="signal peptide" evidence="1">
    <location>
        <begin position="1"/>
        <end position="28"/>
    </location>
</feature>
<dbReference type="Gene3D" id="2.60.120.260">
    <property type="entry name" value="Galactose-binding domain-like"/>
    <property type="match status" value="2"/>
</dbReference>
<dbReference type="Gene3D" id="3.20.20.80">
    <property type="entry name" value="Glycosidases"/>
    <property type="match status" value="1"/>
</dbReference>
<dbReference type="SUPFAM" id="SSF51445">
    <property type="entry name" value="(Trans)glycosidases"/>
    <property type="match status" value="1"/>
</dbReference>
<dbReference type="RefSeq" id="WP_204816627.1">
    <property type="nucleotide sequence ID" value="NZ_JANHOF010000001.1"/>
</dbReference>
<feature type="domain" description="DUF5722" evidence="2">
    <location>
        <begin position="476"/>
        <end position="874"/>
    </location>
</feature>
<reference evidence="3 4" key="1">
    <citation type="submission" date="2024-09" db="EMBL/GenBank/DDBJ databases">
        <authorList>
            <person name="Sun Q."/>
            <person name="Mori K."/>
        </authorList>
    </citation>
    <scope>NUCLEOTIDE SEQUENCE [LARGE SCALE GENOMIC DNA]</scope>
    <source>
        <strain evidence="3 4">CCM 4839</strain>
    </source>
</reference>
<dbReference type="InterPro" id="IPR008979">
    <property type="entry name" value="Galactose-bd-like_sf"/>
</dbReference>
<feature type="chain" id="PRO_5047302476" evidence="1">
    <location>
        <begin position="29"/>
        <end position="1340"/>
    </location>
</feature>
<dbReference type="EMBL" id="JBHLVF010000041">
    <property type="protein sequence ID" value="MFC0395536.1"/>
    <property type="molecule type" value="Genomic_DNA"/>
</dbReference>
<evidence type="ECO:0000256" key="1">
    <source>
        <dbReference type="SAM" id="SignalP"/>
    </source>
</evidence>
<keyword evidence="1" id="KW-0732">Signal</keyword>
<name>A0ABV6JHZ8_9BACL</name>
<sequence>MKRVSVTSGALAAALLLQLIFSAVTAFAGPYEPDLQQSGHVFSGQEFYPSKVINSFNTPEDVATWQKGANTKEINHVTSLLNGPGGPLEGEGSLEQTPEKVKVYDWRTIYRDFSTPLDLSGERYLAFAANSWGWQPVGYFMKVRLYSGDNVFESVAKISNDRWNRVFIDMSAWEQRNAITKMELSFMQNFDLEGISPGAPGYDFWDGRFQLDYIIATNTIDMLFSRDGDSEGFTAHQSSLQVAGGKASLGIEGEGAYLESPQLQVDASARNGLAVVLDNQTAASQVKISWITDADSAWDDTKSKTFDLTPQADGQTLTANMSDQANWAGTIKQFRIAAQSDNGTLVIDDIRFKKYPPIQKPYDGKITTSAVNDNSGITIAGTVTAAYLEQHADEDLVLFELPTYGNPADLAGLTPLAEQQIADQFTFDISLKDGAHNRLYSKFVVAFRNAAGEYTLADAPHYITNADKLASNRQPFPEAKSIKGLQVQMTDDAEELGISHAAINVSYNSMLYSTNSNPDNTIPYEVDGETFYFQKNYVSHLDSQIKSLSDNDTIVSLILLMYNIMTPGTPNEHLIHPDSQPGGTVYALNTKNELGVKYVKAITAFLADRYSMADEKYGKAVNFIVGNEVGQNQVWNNMGPKPVGEYVREYTQTVRLVDTIVKSRYANARTYISLDHFWNEELPAEAIWKYDNKVIVDMLNDLSHTEGDFSWNVAFHPYPENLFDPKFWNDATPTNDFNTVRITFKNLQVLVEYLQQQSLLYEGNMRRIILSEQGLNSLSNSENDQLVQAAAYAYAFYKIKFLEGIDSFILHRHVDHAQEGGLNLGLWTYAKNSISTPFEHKAIYDVFKYIDTDQSLAVTDFAKSIIGIDNWQDVIPGFDPTKLADREEPAVKGISFVKDKNQGNNGDSSKKPLPLESFENGLGGWQAADNANSVELTDGDAYTGSQSLKINFSDYAALNWKGADVRFTQPVNASKAQQLTMAVKIPDAAADQTYFAKVKVYSGTEIAEGTVAVDPQQGWNHIALNLKGWGGLNAIDRIKVWVSSPGSQAWAGSFLIDDVGFQKDAAVIRDFANVDITATLLSPQLEIGSQVQVKVTNYDDKKLNGKIAINGGGQIKFDRSELKINGIKTGESKTFVMTVTAYTPPADGAVSVKFVYGDRSFDKVLDTVKSTGEGNIPENEKLLFNFEGSDQGWKGKENVVSLNAVEQFPNGPTTPALGSYALSARADAVAATAWKTLAVTPESPLDLSEASELFYHIDSYGGVPGATYETRVTLFSGTESISSTSPMNPDQWNRAGIQVGDWALRNEVTRMEVSFRAVGNDLAWNPEFQLDYVGYVKAGS</sequence>
<keyword evidence="4" id="KW-1185">Reference proteome</keyword>
<dbReference type="SUPFAM" id="SSF49785">
    <property type="entry name" value="Galactose-binding domain-like"/>
    <property type="match status" value="1"/>
</dbReference>
<dbReference type="Proteomes" id="UP001589818">
    <property type="component" value="Unassembled WGS sequence"/>
</dbReference>
<proteinExistence type="predicted"/>
<comment type="caution">
    <text evidence="3">The sequence shown here is derived from an EMBL/GenBank/DDBJ whole genome shotgun (WGS) entry which is preliminary data.</text>
</comment>
<evidence type="ECO:0000313" key="3">
    <source>
        <dbReference type="EMBL" id="MFC0395536.1"/>
    </source>
</evidence>
<protein>
    <submittedName>
        <fullName evidence="3">DUF5722 domain-containing protein</fullName>
    </submittedName>
</protein>
<gene>
    <name evidence="3" type="ORF">ACFFJ8_29725</name>
</gene>
<organism evidence="3 4">
    <name type="scientific">Paenibacillus mendelii</name>
    <dbReference type="NCBI Taxonomy" id="206163"/>
    <lineage>
        <taxon>Bacteria</taxon>
        <taxon>Bacillati</taxon>
        <taxon>Bacillota</taxon>
        <taxon>Bacilli</taxon>
        <taxon>Bacillales</taxon>
        <taxon>Paenibacillaceae</taxon>
        <taxon>Paenibacillus</taxon>
    </lineage>
</organism>
<accession>A0ABV6JHZ8</accession>
<evidence type="ECO:0000313" key="4">
    <source>
        <dbReference type="Proteomes" id="UP001589818"/>
    </source>
</evidence>
<dbReference type="InterPro" id="IPR043780">
    <property type="entry name" value="DUF5722"/>
</dbReference>
<dbReference type="InterPro" id="IPR017853">
    <property type="entry name" value="GH"/>
</dbReference>
<dbReference type="Pfam" id="PF18989">
    <property type="entry name" value="DUF5722"/>
    <property type="match status" value="1"/>
</dbReference>